<name>B8MN26_TALSN</name>
<evidence type="ECO:0000256" key="1">
    <source>
        <dbReference type="ARBA" id="ARBA00010617"/>
    </source>
</evidence>
<dbReference type="PANTHER" id="PTHR24305">
    <property type="entry name" value="CYTOCHROME P450"/>
    <property type="match status" value="1"/>
</dbReference>
<gene>
    <name evidence="4" type="ORF">TSTA_102050</name>
</gene>
<evidence type="ECO:0000256" key="2">
    <source>
        <dbReference type="PIRSR" id="PIRSR602401-1"/>
    </source>
</evidence>
<dbReference type="InterPro" id="IPR001128">
    <property type="entry name" value="Cyt_P450"/>
</dbReference>
<comment type="similarity">
    <text evidence="1">Belongs to the cytochrome P450 family.</text>
</comment>
<dbReference type="SUPFAM" id="SSF48264">
    <property type="entry name" value="Cytochrome P450"/>
    <property type="match status" value="1"/>
</dbReference>
<dbReference type="InterPro" id="IPR002401">
    <property type="entry name" value="Cyt_P450_E_grp-I"/>
</dbReference>
<dbReference type="EMBL" id="EQ962658">
    <property type="protein sequence ID" value="EED13975.1"/>
    <property type="molecule type" value="Genomic_DNA"/>
</dbReference>
<feature type="region of interest" description="Disordered" evidence="3">
    <location>
        <begin position="219"/>
        <end position="240"/>
    </location>
</feature>
<evidence type="ECO:0000313" key="5">
    <source>
        <dbReference type="Proteomes" id="UP000001745"/>
    </source>
</evidence>
<keyword evidence="4" id="KW-0560">Oxidoreductase</keyword>
<reference evidence="5" key="1">
    <citation type="journal article" date="2015" name="Genome Announc.">
        <title>Genome sequence of the AIDS-associated pathogen Penicillium marneffei (ATCC18224) and its near taxonomic relative Talaromyces stipitatus (ATCC10500).</title>
        <authorList>
            <person name="Nierman W.C."/>
            <person name="Fedorova-Abrams N.D."/>
            <person name="Andrianopoulos A."/>
        </authorList>
    </citation>
    <scope>NUCLEOTIDE SEQUENCE [LARGE SCALE GENOMIC DNA]</scope>
    <source>
        <strain evidence="5">ATCC 10500 / CBS 375.48 / QM 6759 / NRRL 1006</strain>
    </source>
</reference>
<sequence>MILQLLGLLALAYFAWSLVALEINYRRASAMGIPLVRLYIDPQNLLWMVCEPIIWPWLDRLPINWNNYSFGRYSRRGWYFADRGKSHQLYGSVWAIVSPRHIYINVADPEAIHDIFQRRMDFIRPSEMYKVLEVYGPCISTASWTDWPRHRKVLATPFNEGIMSFVWDESVEQTRQMLNVWLPLSHSDHQIPSVAKDTRTLSLNVLAATGFRKSFPFHGSANNESSSRGQPGQIVHESDQNESVGYRDALQMVLDNCILLMVMPRRWLTLPFVPNSWRRLGTAAADFQQYMVQMLDEEIKALNTGKPGTGGLMTSFVRAMDLQQKEDIQGKPDLKTLPLKGLTIDEIFGNIFVINFAGHDTTANTLSFALLLLAAYPEVQDWVAGELQALSDDIKGHYADIFPRLSRCRAVMLETLRLFPPILSLPKWTSDKPQLLSVGDRNIMIPSKVGVHPSLLTMHIHPQYWEDPMTWKPSRWIQIHPTATLNSNEQIVTPPRCTYFPWSAGPQNCPGNKFSQVEFVAVMASLLRSHRVYAIPNLGETTQETRARVLATTRNVDMQLLLRMKDADQVRLMCRRA</sequence>
<keyword evidence="2" id="KW-0408">Iron</keyword>
<dbReference type="CDD" id="cd11070">
    <property type="entry name" value="CYP56-like"/>
    <property type="match status" value="1"/>
</dbReference>
<dbReference type="OMA" id="DRLPINW"/>
<dbReference type="InterPro" id="IPR036396">
    <property type="entry name" value="Cyt_P450_sf"/>
</dbReference>
<dbReference type="GeneID" id="8099250"/>
<dbReference type="Gene3D" id="1.10.630.10">
    <property type="entry name" value="Cytochrome P450"/>
    <property type="match status" value="1"/>
</dbReference>
<proteinExistence type="inferred from homology"/>
<comment type="cofactor">
    <cofactor evidence="2">
        <name>heme</name>
        <dbReference type="ChEBI" id="CHEBI:30413"/>
    </cofactor>
</comment>
<dbReference type="HOGENOM" id="CLU_001570_25_2_1"/>
<dbReference type="PhylomeDB" id="B8MN26"/>
<dbReference type="GO" id="GO:0005506">
    <property type="term" value="F:iron ion binding"/>
    <property type="evidence" value="ECO:0007669"/>
    <property type="project" value="InterPro"/>
</dbReference>
<dbReference type="InterPro" id="IPR050121">
    <property type="entry name" value="Cytochrome_P450_monoxygenase"/>
</dbReference>
<keyword evidence="5" id="KW-1185">Reference proteome</keyword>
<dbReference type="InParanoid" id="B8MN26"/>
<keyword evidence="2" id="KW-0479">Metal-binding</keyword>
<organism evidence="4 5">
    <name type="scientific">Talaromyces stipitatus (strain ATCC 10500 / CBS 375.48 / QM 6759 / NRRL 1006)</name>
    <name type="common">Penicillium stipitatum</name>
    <dbReference type="NCBI Taxonomy" id="441959"/>
    <lineage>
        <taxon>Eukaryota</taxon>
        <taxon>Fungi</taxon>
        <taxon>Dikarya</taxon>
        <taxon>Ascomycota</taxon>
        <taxon>Pezizomycotina</taxon>
        <taxon>Eurotiomycetes</taxon>
        <taxon>Eurotiomycetidae</taxon>
        <taxon>Eurotiales</taxon>
        <taxon>Trichocomaceae</taxon>
        <taxon>Talaromyces</taxon>
        <taxon>Talaromyces sect. Talaromyces</taxon>
    </lineage>
</organism>
<dbReference type="eggNOG" id="KOG0157">
    <property type="taxonomic scope" value="Eukaryota"/>
</dbReference>
<feature type="binding site" description="axial binding residue" evidence="2">
    <location>
        <position position="509"/>
    </location>
    <ligand>
        <name>heme</name>
        <dbReference type="ChEBI" id="CHEBI:30413"/>
    </ligand>
    <ligandPart>
        <name>Fe</name>
        <dbReference type="ChEBI" id="CHEBI:18248"/>
    </ligandPart>
</feature>
<dbReference type="Proteomes" id="UP000001745">
    <property type="component" value="Unassembled WGS sequence"/>
</dbReference>
<dbReference type="PRINTS" id="PR00463">
    <property type="entry name" value="EP450I"/>
</dbReference>
<evidence type="ECO:0000256" key="3">
    <source>
        <dbReference type="SAM" id="MobiDB-lite"/>
    </source>
</evidence>
<keyword evidence="2" id="KW-0349">Heme</keyword>
<feature type="compositionally biased region" description="Polar residues" evidence="3">
    <location>
        <begin position="220"/>
        <end position="230"/>
    </location>
</feature>
<dbReference type="STRING" id="441959.B8MN26"/>
<keyword evidence="4" id="KW-0503">Monooxygenase</keyword>
<dbReference type="GO" id="GO:0020037">
    <property type="term" value="F:heme binding"/>
    <property type="evidence" value="ECO:0007669"/>
    <property type="project" value="InterPro"/>
</dbReference>
<dbReference type="GO" id="GO:0016705">
    <property type="term" value="F:oxidoreductase activity, acting on paired donors, with incorporation or reduction of molecular oxygen"/>
    <property type="evidence" value="ECO:0007669"/>
    <property type="project" value="InterPro"/>
</dbReference>
<dbReference type="GO" id="GO:0004497">
    <property type="term" value="F:monooxygenase activity"/>
    <property type="evidence" value="ECO:0007669"/>
    <property type="project" value="UniProtKB-KW"/>
</dbReference>
<protein>
    <submittedName>
        <fullName evidence="4">Cytochrome P450 monooxygenase, putative</fullName>
    </submittedName>
</protein>
<dbReference type="Pfam" id="PF00067">
    <property type="entry name" value="p450"/>
    <property type="match status" value="1"/>
</dbReference>
<evidence type="ECO:0000313" key="4">
    <source>
        <dbReference type="EMBL" id="EED13975.1"/>
    </source>
</evidence>
<dbReference type="RefSeq" id="XP_002486213.1">
    <property type="nucleotide sequence ID" value="XM_002486168.1"/>
</dbReference>
<dbReference type="OrthoDB" id="1470350at2759"/>
<accession>B8MN26</accession>
<dbReference type="PRINTS" id="PR00385">
    <property type="entry name" value="P450"/>
</dbReference>
<dbReference type="AlphaFoldDB" id="B8MN26"/>
<dbReference type="VEuPathDB" id="FungiDB:TSTA_102050"/>
<dbReference type="PANTHER" id="PTHR24305:SF166">
    <property type="entry name" value="CYTOCHROME P450 12A4, MITOCHONDRIAL-RELATED"/>
    <property type="match status" value="1"/>
</dbReference>